<dbReference type="EMBL" id="JMCB01000004">
    <property type="protein sequence ID" value="KFE69712.1"/>
    <property type="molecule type" value="Genomic_DNA"/>
</dbReference>
<feature type="compositionally biased region" description="Basic and acidic residues" evidence="5">
    <location>
        <begin position="270"/>
        <end position="287"/>
    </location>
</feature>
<evidence type="ECO:0000259" key="6">
    <source>
        <dbReference type="PROSITE" id="PS50011"/>
    </source>
</evidence>
<protein>
    <submittedName>
        <fullName evidence="7">Serine/threonine protein kinase</fullName>
    </submittedName>
</protein>
<dbReference type="CDD" id="cd14014">
    <property type="entry name" value="STKc_PknB_like"/>
    <property type="match status" value="1"/>
</dbReference>
<keyword evidence="1" id="KW-0808">Transferase</keyword>
<evidence type="ECO:0000313" key="8">
    <source>
        <dbReference type="Proteomes" id="UP000028725"/>
    </source>
</evidence>
<sequence length="576" mass="62586">MDSSSSGAHEVSHRGAPRHDGARRTDTGILLLFLGHPNIVQPCGYGYLPDKASGNVYLVLDYVDGWTLAEWMERKHPTVHEVLSVFVKMAAALAYMHSRGVLHRDLKLANVLIRKSDGEPIIIDLGGASHALAEDLTEEGLPPGTDRFRAPEQFKFLREHKEEHRARYAFQVSDEIFAYGVMLYDLLTDPRPTEVRPREPINSVIRTPQPVHKLNPRVPVAVSNWVQSLLARDPGKRPVDTEALRREAAELAAVTSAEYLEPVHLPSKQRSPELSKAEKPVAREEPQGRAGATLSAPAGRLHARTVLAGGGLVAACLAVALVLWPGAVPTPTPAPAPRGAPAPMPATAVPMAPLESAPAMSTPVPMRAVDRGPAVPADTQKEGSTVTTQKPEAPKPARPSRAEKQPPSATVCRALAFLAAVAAGCTGAPIRPEPFKCPERTQKVMLEQGWEAGYRFDVALDDRFDRDSDEVIFRPGAEIVAIVPDTGLDREQYKKAPPGTKLWGRVYVDPQDETAKGRKEPAAVLVKYERAKLPGKEDFPVCIIGRSRKGYSMDKDGATKAANSGEVEVTPFYPYD</sequence>
<dbReference type="Gene3D" id="1.10.510.10">
    <property type="entry name" value="Transferase(Phosphotransferase) domain 1"/>
    <property type="match status" value="1"/>
</dbReference>
<feature type="compositionally biased region" description="Basic and acidic residues" evidence="5">
    <location>
        <begin position="10"/>
        <end position="22"/>
    </location>
</feature>
<feature type="region of interest" description="Disordered" evidence="5">
    <location>
        <begin position="369"/>
        <end position="407"/>
    </location>
</feature>
<reference evidence="7 8" key="1">
    <citation type="submission" date="2014-04" db="EMBL/GenBank/DDBJ databases">
        <title>Genome assembly of Hyalangium minutum DSM 14724.</title>
        <authorList>
            <person name="Sharma G."/>
            <person name="Subramanian S."/>
        </authorList>
    </citation>
    <scope>NUCLEOTIDE SEQUENCE [LARGE SCALE GENOMIC DNA]</scope>
    <source>
        <strain evidence="7 8">DSM 14724</strain>
    </source>
</reference>
<evidence type="ECO:0000256" key="4">
    <source>
        <dbReference type="ARBA" id="ARBA00022840"/>
    </source>
</evidence>
<evidence type="ECO:0000256" key="2">
    <source>
        <dbReference type="ARBA" id="ARBA00022741"/>
    </source>
</evidence>
<keyword evidence="7" id="KW-0723">Serine/threonine-protein kinase</keyword>
<name>A0A085WPU9_9BACT</name>
<dbReference type="SUPFAM" id="SSF56112">
    <property type="entry name" value="Protein kinase-like (PK-like)"/>
    <property type="match status" value="1"/>
</dbReference>
<keyword evidence="3 7" id="KW-0418">Kinase</keyword>
<dbReference type="Pfam" id="PF00069">
    <property type="entry name" value="Pkinase"/>
    <property type="match status" value="1"/>
</dbReference>
<evidence type="ECO:0000256" key="1">
    <source>
        <dbReference type="ARBA" id="ARBA00022679"/>
    </source>
</evidence>
<dbReference type="InterPro" id="IPR008271">
    <property type="entry name" value="Ser/Thr_kinase_AS"/>
</dbReference>
<dbReference type="SMART" id="SM00220">
    <property type="entry name" value="S_TKc"/>
    <property type="match status" value="1"/>
</dbReference>
<dbReference type="GO" id="GO:0004674">
    <property type="term" value="F:protein serine/threonine kinase activity"/>
    <property type="evidence" value="ECO:0007669"/>
    <property type="project" value="UniProtKB-KW"/>
</dbReference>
<feature type="region of interest" description="Disordered" evidence="5">
    <location>
        <begin position="1"/>
        <end position="22"/>
    </location>
</feature>
<dbReference type="PROSITE" id="PS50011">
    <property type="entry name" value="PROTEIN_KINASE_DOM"/>
    <property type="match status" value="1"/>
</dbReference>
<feature type="compositionally biased region" description="Basic and acidic residues" evidence="5">
    <location>
        <begin position="392"/>
        <end position="404"/>
    </location>
</feature>
<evidence type="ECO:0000313" key="7">
    <source>
        <dbReference type="EMBL" id="KFE69712.1"/>
    </source>
</evidence>
<dbReference type="PROSITE" id="PS00108">
    <property type="entry name" value="PROTEIN_KINASE_ST"/>
    <property type="match status" value="1"/>
</dbReference>
<dbReference type="RefSeq" id="WP_083968234.1">
    <property type="nucleotide sequence ID" value="NZ_JMCB01000004.1"/>
</dbReference>
<organism evidence="7 8">
    <name type="scientific">Hyalangium minutum</name>
    <dbReference type="NCBI Taxonomy" id="394096"/>
    <lineage>
        <taxon>Bacteria</taxon>
        <taxon>Pseudomonadati</taxon>
        <taxon>Myxococcota</taxon>
        <taxon>Myxococcia</taxon>
        <taxon>Myxococcales</taxon>
        <taxon>Cystobacterineae</taxon>
        <taxon>Archangiaceae</taxon>
        <taxon>Hyalangium</taxon>
    </lineage>
</organism>
<dbReference type="PANTHER" id="PTHR43289:SF6">
    <property type="entry name" value="SERINE_THREONINE-PROTEIN KINASE NEKL-3"/>
    <property type="match status" value="1"/>
</dbReference>
<dbReference type="STRING" id="394096.DB31_6687"/>
<dbReference type="Proteomes" id="UP000028725">
    <property type="component" value="Unassembled WGS sequence"/>
</dbReference>
<dbReference type="PATRIC" id="fig|394096.3.peg.2785"/>
<dbReference type="PANTHER" id="PTHR43289">
    <property type="entry name" value="MITOGEN-ACTIVATED PROTEIN KINASE KINASE KINASE 20-RELATED"/>
    <property type="match status" value="1"/>
</dbReference>
<keyword evidence="2" id="KW-0547">Nucleotide-binding</keyword>
<accession>A0A085WPU9</accession>
<feature type="domain" description="Protein kinase" evidence="6">
    <location>
        <begin position="1"/>
        <end position="260"/>
    </location>
</feature>
<comment type="caution">
    <text evidence="7">The sequence shown here is derived from an EMBL/GenBank/DDBJ whole genome shotgun (WGS) entry which is preliminary data.</text>
</comment>
<feature type="region of interest" description="Disordered" evidence="5">
    <location>
        <begin position="262"/>
        <end position="296"/>
    </location>
</feature>
<evidence type="ECO:0000256" key="3">
    <source>
        <dbReference type="ARBA" id="ARBA00022777"/>
    </source>
</evidence>
<dbReference type="AlphaFoldDB" id="A0A085WPU9"/>
<gene>
    <name evidence="7" type="ORF">DB31_6687</name>
</gene>
<dbReference type="GO" id="GO:0005524">
    <property type="term" value="F:ATP binding"/>
    <property type="evidence" value="ECO:0007669"/>
    <property type="project" value="UniProtKB-KW"/>
</dbReference>
<keyword evidence="8" id="KW-1185">Reference proteome</keyword>
<evidence type="ECO:0000256" key="5">
    <source>
        <dbReference type="SAM" id="MobiDB-lite"/>
    </source>
</evidence>
<proteinExistence type="predicted"/>
<keyword evidence="4" id="KW-0067">ATP-binding</keyword>
<dbReference type="InterPro" id="IPR000719">
    <property type="entry name" value="Prot_kinase_dom"/>
</dbReference>
<dbReference type="InterPro" id="IPR011009">
    <property type="entry name" value="Kinase-like_dom_sf"/>
</dbReference>